<dbReference type="Proteomes" id="UP000824093">
    <property type="component" value="Unassembled WGS sequence"/>
</dbReference>
<feature type="compositionally biased region" description="Basic and acidic residues" evidence="2">
    <location>
        <begin position="320"/>
        <end position="339"/>
    </location>
</feature>
<reference evidence="3" key="2">
    <citation type="journal article" date="2021" name="PeerJ">
        <title>Extensive microbial diversity within the chicken gut microbiome revealed by metagenomics and culture.</title>
        <authorList>
            <person name="Gilroy R."/>
            <person name="Ravi A."/>
            <person name="Getino M."/>
            <person name="Pursley I."/>
            <person name="Horton D.L."/>
            <person name="Alikhan N.F."/>
            <person name="Baker D."/>
            <person name="Gharbi K."/>
            <person name="Hall N."/>
            <person name="Watson M."/>
            <person name="Adriaenssens E.M."/>
            <person name="Foster-Nyarko E."/>
            <person name="Jarju S."/>
            <person name="Secka A."/>
            <person name="Antonio M."/>
            <person name="Oren A."/>
            <person name="Chaudhuri R.R."/>
            <person name="La Ragione R."/>
            <person name="Hildebrand F."/>
            <person name="Pallen M.J."/>
        </authorList>
    </citation>
    <scope>NUCLEOTIDE SEQUENCE</scope>
    <source>
        <strain evidence="3">CHK195-15760</strain>
    </source>
</reference>
<evidence type="ECO:0000313" key="3">
    <source>
        <dbReference type="EMBL" id="HIU51766.1"/>
    </source>
</evidence>
<dbReference type="EMBL" id="DVNH01000026">
    <property type="protein sequence ID" value="HIU51766.1"/>
    <property type="molecule type" value="Genomic_DNA"/>
</dbReference>
<gene>
    <name evidence="3" type="ORF">IAB70_03985</name>
</gene>
<name>A0A9D1M170_9FIRM</name>
<comment type="caution">
    <text evidence="3">The sequence shown here is derived from an EMBL/GenBank/DDBJ whole genome shotgun (WGS) entry which is preliminary data.</text>
</comment>
<feature type="coiled-coil region" evidence="1">
    <location>
        <begin position="158"/>
        <end position="188"/>
    </location>
</feature>
<protein>
    <submittedName>
        <fullName evidence="3">Uncharacterized protein</fullName>
    </submittedName>
</protein>
<proteinExistence type="predicted"/>
<sequence>MDNKIVPKQHEKEINEKQIKQELENFQKHQEQVLTLQRMREIEAEIEKNDEKKVMDMVKVEHIPLNKNVGIQDAYLAELQDEQGNLSYELYDQTKYLGASNEQGLIILDDQYIAEMNQRLERYEELFHDQYLIKQDQALVPEEIKDQGIYAKNELENMPEIAKKCDEKEQEAKEKQENEDAIQKMEDDLGMHIVSLVRIEDENFSEDVIGRQTGYTEQYVALTDSGTFYLIGEDHNGKYELNPDFVGATTATANEQPEYNENGERCGKSYTDMVMRRSDGTTSNLALNLNYGEISLYNRDTNEEIVTATTKPSEEEIEEAKEADQKGRTIAEQEKEESR</sequence>
<keyword evidence="1" id="KW-0175">Coiled coil</keyword>
<evidence type="ECO:0000313" key="4">
    <source>
        <dbReference type="Proteomes" id="UP000824093"/>
    </source>
</evidence>
<reference evidence="3" key="1">
    <citation type="submission" date="2020-10" db="EMBL/GenBank/DDBJ databases">
        <authorList>
            <person name="Gilroy R."/>
        </authorList>
    </citation>
    <scope>NUCLEOTIDE SEQUENCE</scope>
    <source>
        <strain evidence="3">CHK195-15760</strain>
    </source>
</reference>
<evidence type="ECO:0000256" key="1">
    <source>
        <dbReference type="SAM" id="Coils"/>
    </source>
</evidence>
<evidence type="ECO:0000256" key="2">
    <source>
        <dbReference type="SAM" id="MobiDB-lite"/>
    </source>
</evidence>
<feature type="region of interest" description="Disordered" evidence="2">
    <location>
        <begin position="308"/>
        <end position="339"/>
    </location>
</feature>
<dbReference type="AlphaFoldDB" id="A0A9D1M170"/>
<accession>A0A9D1M170</accession>
<organism evidence="3 4">
    <name type="scientific">Candidatus Merdicola faecigallinarum</name>
    <dbReference type="NCBI Taxonomy" id="2840862"/>
    <lineage>
        <taxon>Bacteria</taxon>
        <taxon>Bacillati</taxon>
        <taxon>Bacillota</taxon>
        <taxon>Clostridia</taxon>
        <taxon>Candidatus Merdicola</taxon>
    </lineage>
</organism>